<proteinExistence type="predicted"/>
<dbReference type="Proteomes" id="UP001629246">
    <property type="component" value="Unassembled WGS sequence"/>
</dbReference>
<dbReference type="InterPro" id="IPR027417">
    <property type="entry name" value="P-loop_NTPase"/>
</dbReference>
<evidence type="ECO:0000259" key="1">
    <source>
        <dbReference type="Pfam" id="PF01712"/>
    </source>
</evidence>
<organism evidence="2 3">
    <name type="scientific">Herbaspirillum lusitanum</name>
    <dbReference type="NCBI Taxonomy" id="213312"/>
    <lineage>
        <taxon>Bacteria</taxon>
        <taxon>Pseudomonadati</taxon>
        <taxon>Pseudomonadota</taxon>
        <taxon>Betaproteobacteria</taxon>
        <taxon>Burkholderiales</taxon>
        <taxon>Oxalobacteraceae</taxon>
        <taxon>Herbaspirillum</taxon>
    </lineage>
</organism>
<dbReference type="RefSeq" id="WP_408157033.1">
    <property type="nucleotide sequence ID" value="NZ_JAQQFM010000004.1"/>
</dbReference>
<feature type="domain" description="Deoxynucleoside kinase" evidence="1">
    <location>
        <begin position="9"/>
        <end position="200"/>
    </location>
</feature>
<keyword evidence="2" id="KW-0808">Transferase</keyword>
<dbReference type="GO" id="GO:0016301">
    <property type="term" value="F:kinase activity"/>
    <property type="evidence" value="ECO:0007669"/>
    <property type="project" value="UniProtKB-KW"/>
</dbReference>
<dbReference type="PANTHER" id="PTHR10513:SF46">
    <property type="entry name" value="DEOXYGUANOSINE KINASE"/>
    <property type="match status" value="1"/>
</dbReference>
<dbReference type="PANTHER" id="PTHR10513">
    <property type="entry name" value="DEOXYNUCLEOSIDE KINASE"/>
    <property type="match status" value="1"/>
</dbReference>
<evidence type="ECO:0000313" key="3">
    <source>
        <dbReference type="Proteomes" id="UP001629246"/>
    </source>
</evidence>
<dbReference type="InterPro" id="IPR031314">
    <property type="entry name" value="DNK_dom"/>
</dbReference>
<dbReference type="InterPro" id="IPR002624">
    <property type="entry name" value="DCK/DGK"/>
</dbReference>
<dbReference type="Pfam" id="PF01712">
    <property type="entry name" value="dNK"/>
    <property type="match status" value="1"/>
</dbReference>
<name>A0ABW9A9I2_9BURK</name>
<keyword evidence="2" id="KW-0418">Kinase</keyword>
<keyword evidence="3" id="KW-1185">Reference proteome</keyword>
<evidence type="ECO:0000313" key="2">
    <source>
        <dbReference type="EMBL" id="MFL9924403.1"/>
    </source>
</evidence>
<dbReference type="SUPFAM" id="SSF52540">
    <property type="entry name" value="P-loop containing nucleoside triphosphate hydrolases"/>
    <property type="match status" value="1"/>
</dbReference>
<dbReference type="EMBL" id="JAQQFM010000004">
    <property type="protein sequence ID" value="MFL9924403.1"/>
    <property type="molecule type" value="Genomic_DNA"/>
</dbReference>
<protein>
    <submittedName>
        <fullName evidence="2">Deoxynucleoside kinase</fullName>
    </submittedName>
</protein>
<dbReference type="Gene3D" id="3.40.50.300">
    <property type="entry name" value="P-loop containing nucleotide triphosphate hydrolases"/>
    <property type="match status" value="1"/>
</dbReference>
<accession>A0ABW9A9I2</accession>
<sequence>MDLTTCKYIAVEGPIGVGKTTLTKRLAATLGARPVLELPTENPFLEKFYRDAARYALPTQMHFLFQRMEQLQPLNRDERGEARFVADFVLEKDALFAQLTLADEELKLYQQLYAHLRPQVRQPDLLIYLQASPSTLLQRIAQRGIAMEGAISADYLQRLCDSYSNFFYHYEGAPLLTVNTEHLNLAEGDSDFSTLLSHIAALRGKRAYLNQGD</sequence>
<gene>
    <name evidence="2" type="ORF">PQR62_09010</name>
</gene>
<comment type="caution">
    <text evidence="2">The sequence shown here is derived from an EMBL/GenBank/DDBJ whole genome shotgun (WGS) entry which is preliminary data.</text>
</comment>
<reference evidence="2 3" key="1">
    <citation type="journal article" date="2024" name="Chem. Sci.">
        <title>Discovery of megapolipeptins by genome mining of a Burkholderiales bacteria collection.</title>
        <authorList>
            <person name="Paulo B.S."/>
            <person name="Recchia M.J.J."/>
            <person name="Lee S."/>
            <person name="Fergusson C.H."/>
            <person name="Romanowski S.B."/>
            <person name="Hernandez A."/>
            <person name="Krull N."/>
            <person name="Liu D.Y."/>
            <person name="Cavanagh H."/>
            <person name="Bos A."/>
            <person name="Gray C.A."/>
            <person name="Murphy B.T."/>
            <person name="Linington R.G."/>
            <person name="Eustaquio A.S."/>
        </authorList>
    </citation>
    <scope>NUCLEOTIDE SEQUENCE [LARGE SCALE GENOMIC DNA]</scope>
    <source>
        <strain evidence="2 3">RL21-008-BIB-A</strain>
    </source>
</reference>
<dbReference type="InterPro" id="IPR050566">
    <property type="entry name" value="Deoxyribonucleoside_kinase"/>
</dbReference>
<dbReference type="PIRSF" id="PIRSF000705">
    <property type="entry name" value="DNK"/>
    <property type="match status" value="1"/>
</dbReference>
<dbReference type="CDD" id="cd01673">
    <property type="entry name" value="dNK"/>
    <property type="match status" value="1"/>
</dbReference>